<evidence type="ECO:0008006" key="3">
    <source>
        <dbReference type="Google" id="ProtNLM"/>
    </source>
</evidence>
<dbReference type="OrthoDB" id="122438at2759"/>
<reference evidence="1 2" key="1">
    <citation type="journal article" date="2017" name="Genome Biol. Evol.">
        <title>Phytophthora megakarya and P. palmivora, closely related causal agents of cacao black pod rot, underwent increases in genome sizes and gene numbers by different mechanisms.</title>
        <authorList>
            <person name="Ali S.S."/>
            <person name="Shao J."/>
            <person name="Lary D.J."/>
            <person name="Kronmiller B."/>
            <person name="Shen D."/>
            <person name="Strem M.D."/>
            <person name="Amoako-Attah I."/>
            <person name="Akrofi A.Y."/>
            <person name="Begoude B.A."/>
            <person name="Ten Hoopen G.M."/>
            <person name="Coulibaly K."/>
            <person name="Kebe B.I."/>
            <person name="Melnick R.L."/>
            <person name="Guiltinan M.J."/>
            <person name="Tyler B.M."/>
            <person name="Meinhardt L.W."/>
            <person name="Bailey B.A."/>
        </authorList>
    </citation>
    <scope>NUCLEOTIDE SEQUENCE [LARGE SCALE GENOMIC DNA]</scope>
    <source>
        <strain evidence="2">sbr112.9</strain>
    </source>
</reference>
<gene>
    <name evidence="1" type="ORF">PHPALM_30508</name>
</gene>
<dbReference type="EMBL" id="NCKW01016846">
    <property type="protein sequence ID" value="POM60618.1"/>
    <property type="molecule type" value="Genomic_DNA"/>
</dbReference>
<comment type="caution">
    <text evidence="1">The sequence shown here is derived from an EMBL/GenBank/DDBJ whole genome shotgun (WGS) entry which is preliminary data.</text>
</comment>
<accession>A0A2P4X4Y9</accession>
<organism evidence="1 2">
    <name type="scientific">Phytophthora palmivora</name>
    <dbReference type="NCBI Taxonomy" id="4796"/>
    <lineage>
        <taxon>Eukaryota</taxon>
        <taxon>Sar</taxon>
        <taxon>Stramenopiles</taxon>
        <taxon>Oomycota</taxon>
        <taxon>Peronosporomycetes</taxon>
        <taxon>Peronosporales</taxon>
        <taxon>Peronosporaceae</taxon>
        <taxon>Phytophthora</taxon>
    </lineage>
</organism>
<dbReference type="Proteomes" id="UP000237271">
    <property type="component" value="Unassembled WGS sequence"/>
</dbReference>
<proteinExistence type="predicted"/>
<name>A0A2P4X4Y9_9STRA</name>
<evidence type="ECO:0000313" key="1">
    <source>
        <dbReference type="EMBL" id="POM60618.1"/>
    </source>
</evidence>
<keyword evidence="2" id="KW-1185">Reference proteome</keyword>
<sequence length="269" mass="30682">MVKTFRMVSTNHKWGSNTFLTCCTESAYCLCAYFIYAIIKLTFRYQECCTDIFEIYVVKTMLQSERRSVPQQTYLQNFQLQRKEIGWCSIGSTKYAGATNVERYLVITDTFYTCTALAIQLLGTSSERLGDRANCYVVASLGFSKQLTPNGEKRPRGKTKGAHMIATCKRVPQLQSCLWYDNRPAPFLCTGGSAVIKRVARIQGANQVEGDDIHDPLHLRRYSILLPLRTKKYYKSLFFGLVDMAVVNAYIVYKGIHNQRQQTPPLSHT</sequence>
<dbReference type="PANTHER" id="PTHR46599">
    <property type="entry name" value="PIGGYBAC TRANSPOSABLE ELEMENT-DERIVED PROTEIN 4"/>
    <property type="match status" value="1"/>
</dbReference>
<evidence type="ECO:0000313" key="2">
    <source>
        <dbReference type="Proteomes" id="UP000237271"/>
    </source>
</evidence>
<dbReference type="PANTHER" id="PTHR46599:SF3">
    <property type="entry name" value="PIGGYBAC TRANSPOSABLE ELEMENT-DERIVED PROTEIN 4"/>
    <property type="match status" value="1"/>
</dbReference>
<dbReference type="AlphaFoldDB" id="A0A2P4X4Y9"/>
<protein>
    <recommendedName>
        <fullName evidence="3">PiggyBac transposable element-derived protein domain-containing protein</fullName>
    </recommendedName>
</protein>